<dbReference type="EMBL" id="CADIJX010000001">
    <property type="protein sequence ID" value="CAB3626858.1"/>
    <property type="molecule type" value="Genomic_DNA"/>
</dbReference>
<dbReference type="RefSeq" id="WP_175172761.1">
    <property type="nucleotide sequence ID" value="NZ_CADIJX010000001.1"/>
</dbReference>
<gene>
    <name evidence="1" type="ORF">LMG3431_00411</name>
</gene>
<dbReference type="Gene3D" id="3.40.50.2000">
    <property type="entry name" value="Glycogen Phosphorylase B"/>
    <property type="match status" value="1"/>
</dbReference>
<protein>
    <submittedName>
        <fullName evidence="1">Uncharacterized protein</fullName>
    </submittedName>
</protein>
<accession>A0A6S6YJQ9</accession>
<name>A0A6S6YJQ9_9BURK</name>
<proteinExistence type="predicted"/>
<dbReference type="SUPFAM" id="SSF53756">
    <property type="entry name" value="UDP-Glycosyltransferase/glycogen phosphorylase"/>
    <property type="match status" value="1"/>
</dbReference>
<evidence type="ECO:0000313" key="2">
    <source>
        <dbReference type="Proteomes" id="UP000494108"/>
    </source>
</evidence>
<dbReference type="Proteomes" id="UP000494108">
    <property type="component" value="Unassembled WGS sequence"/>
</dbReference>
<dbReference type="PANTHER" id="PTHR12526:SF637">
    <property type="entry name" value="GLYCOSYLTRANSFERASE EPSF-RELATED"/>
    <property type="match status" value="1"/>
</dbReference>
<keyword evidence="2" id="KW-1185">Reference proteome</keyword>
<dbReference type="AlphaFoldDB" id="A0A6S6YJQ9"/>
<dbReference type="PANTHER" id="PTHR12526">
    <property type="entry name" value="GLYCOSYLTRANSFERASE"/>
    <property type="match status" value="1"/>
</dbReference>
<organism evidence="1 2">
    <name type="scientific">Achromobacter pestifer</name>
    <dbReference type="NCBI Taxonomy" id="1353889"/>
    <lineage>
        <taxon>Bacteria</taxon>
        <taxon>Pseudomonadati</taxon>
        <taxon>Pseudomonadota</taxon>
        <taxon>Betaproteobacteria</taxon>
        <taxon>Burkholderiales</taxon>
        <taxon>Alcaligenaceae</taxon>
        <taxon>Achromobacter</taxon>
    </lineage>
</organism>
<evidence type="ECO:0000313" key="1">
    <source>
        <dbReference type="EMBL" id="CAB3626858.1"/>
    </source>
</evidence>
<sequence length="610" mass="69214">MLGTIFVDNSYAADYESPLFPLFFSEIADRFKVTSTFSELDSAKFPILTNITEYVAKRLAKSAKSRYGLILDGRKNWSDWFRVVAGAEFVLLIGGNGGIEKLNHVRQLGWIVPSIGQTQNRWPVTDLVSLDDLYSDLLDGASIPSRLYVFYGNIMAAVQSYAERFAQIDVELRFLKANADMFSAICRDGVDVYHPSSDMLTAISAQDAYDGKDGTGLINAQAFAELLDEQIGQATVIDVEREIVNIICFRPTYLFLDLVRRFEAVGCVVSDFPLENAKSYIWMRPQEIWHYEALIEGKTHKEISATYLRGFQDEPSKNINVEDLLRRSVAIHHGTCYEPLYQFDYERLARSLRLVNRVVGVCEFEECYGPSHEIANRTNFEFVPIGYDHKLFNETHRKTEALEPATKLKLGFVGRAYGTFDKEQLGRSRLAEPKGYRKGGDLLLDVALRLKSRGVPFELHIVGQNWEHLVDLLDRYAIEYVYYARDRNITYEDYPSVYAKMDALMITARCEGGPVSAIEALSLGVKIISTNVGVVQFLEKHMQGTDGCSVFDYDKKWHIAESELAVIAVEELYKNGRSKEDIAKTHGRIADFTTDDWVRRISKLAHLVDA</sequence>
<reference evidence="1 2" key="1">
    <citation type="submission" date="2020-04" db="EMBL/GenBank/DDBJ databases">
        <authorList>
            <person name="De Canck E."/>
        </authorList>
    </citation>
    <scope>NUCLEOTIDE SEQUENCE [LARGE SCALE GENOMIC DNA]</scope>
    <source>
        <strain evidence="1 2">LMG 3431</strain>
    </source>
</reference>
<dbReference type="Pfam" id="PF13692">
    <property type="entry name" value="Glyco_trans_1_4"/>
    <property type="match status" value="1"/>
</dbReference>